<feature type="transmembrane region" description="Helical" evidence="1">
    <location>
        <begin position="171"/>
        <end position="193"/>
    </location>
</feature>
<keyword evidence="1" id="KW-1133">Transmembrane helix</keyword>
<feature type="transmembrane region" description="Helical" evidence="1">
    <location>
        <begin position="413"/>
        <end position="435"/>
    </location>
</feature>
<feature type="transmembrane region" description="Helical" evidence="1">
    <location>
        <begin position="389"/>
        <end position="407"/>
    </location>
</feature>
<dbReference type="AlphaFoldDB" id="A0A6J4UEY6"/>
<feature type="transmembrane region" description="Helical" evidence="1">
    <location>
        <begin position="249"/>
        <end position="269"/>
    </location>
</feature>
<feature type="transmembrane region" description="Helical" evidence="1">
    <location>
        <begin position="213"/>
        <end position="229"/>
    </location>
</feature>
<reference evidence="3" key="1">
    <citation type="submission" date="2020-02" db="EMBL/GenBank/DDBJ databases">
        <authorList>
            <person name="Meier V. D."/>
        </authorList>
    </citation>
    <scope>NUCLEOTIDE SEQUENCE</scope>
    <source>
        <strain evidence="3">AVDCRST_MAG33</strain>
    </source>
</reference>
<dbReference type="InterPro" id="IPR002656">
    <property type="entry name" value="Acyl_transf_3_dom"/>
</dbReference>
<gene>
    <name evidence="3" type="ORF">AVDCRST_MAG33-671</name>
</gene>
<dbReference type="InterPro" id="IPR050623">
    <property type="entry name" value="Glucan_succinyl_AcylTrfase"/>
</dbReference>
<feature type="domain" description="Acyltransferase 3" evidence="2">
    <location>
        <begin position="86"/>
        <end position="431"/>
    </location>
</feature>
<protein>
    <recommendedName>
        <fullName evidence="2">Acyltransferase 3 domain-containing protein</fullName>
    </recommendedName>
</protein>
<proteinExistence type="predicted"/>
<evidence type="ECO:0000256" key="1">
    <source>
        <dbReference type="SAM" id="Phobius"/>
    </source>
</evidence>
<sequence>MADVRSVDCPDLPGRAMPRLMRSVRGDAFSLSPRRAHPTGERPILHSLVRSLEDRQAPVEGPPPYRPLRAVSTTRPAASPRDRLRFVDNLRTMLTILVILHHLAVTYTWSQGWYYHEPLGDGAAFHVLSVFIMLTQAFFMGAFFLIAAYFIPGSFERRGAVSFAGERLLRLIVPLLVYRFVLAPATSLAVGWFAYDQPPTVAGYWATNSPGPLWFLELLLVLTMGWVVWRRFRPERLPAIPWKTAPPRWPGVATFALLLGLGTWLFRIWMPVYSYIEWIDFPTPAYLPQYVSLFVVGLVAYRREWFTLIPDRLGVAGLVALVTASCTLLPLSMVGPDLSWTGNGTPQSLAFSLWEGIFSTGICLALLAWFRNRCDWQGPRLRWLSNANYAVYVVHAPVIVLIALVLMPLGVPILVKLIIAVSAGIPLCYLTAGLLRRIPGVARVL</sequence>
<feature type="transmembrane region" description="Helical" evidence="1">
    <location>
        <begin position="281"/>
        <end position="301"/>
    </location>
</feature>
<feature type="transmembrane region" description="Helical" evidence="1">
    <location>
        <begin position="313"/>
        <end position="331"/>
    </location>
</feature>
<accession>A0A6J4UEY6</accession>
<keyword evidence="1" id="KW-0472">Membrane</keyword>
<name>A0A6J4UEY6_9BACT</name>
<feature type="transmembrane region" description="Helical" evidence="1">
    <location>
        <begin position="351"/>
        <end position="369"/>
    </location>
</feature>
<dbReference type="EMBL" id="CADCWK010000055">
    <property type="protein sequence ID" value="CAA9548394.1"/>
    <property type="molecule type" value="Genomic_DNA"/>
</dbReference>
<organism evidence="3">
    <name type="scientific">uncultured Thermomicrobiales bacterium</name>
    <dbReference type="NCBI Taxonomy" id="1645740"/>
    <lineage>
        <taxon>Bacteria</taxon>
        <taxon>Pseudomonadati</taxon>
        <taxon>Thermomicrobiota</taxon>
        <taxon>Thermomicrobia</taxon>
        <taxon>Thermomicrobiales</taxon>
        <taxon>environmental samples</taxon>
    </lineage>
</organism>
<feature type="transmembrane region" description="Helical" evidence="1">
    <location>
        <begin position="90"/>
        <end position="110"/>
    </location>
</feature>
<dbReference type="Pfam" id="PF01757">
    <property type="entry name" value="Acyl_transf_3"/>
    <property type="match status" value="1"/>
</dbReference>
<evidence type="ECO:0000259" key="2">
    <source>
        <dbReference type="Pfam" id="PF01757"/>
    </source>
</evidence>
<feature type="transmembrane region" description="Helical" evidence="1">
    <location>
        <begin position="130"/>
        <end position="151"/>
    </location>
</feature>
<evidence type="ECO:0000313" key="3">
    <source>
        <dbReference type="EMBL" id="CAA9548394.1"/>
    </source>
</evidence>
<dbReference type="PANTHER" id="PTHR36927">
    <property type="entry name" value="BLR4337 PROTEIN"/>
    <property type="match status" value="1"/>
</dbReference>
<keyword evidence="1" id="KW-0812">Transmembrane</keyword>
<dbReference type="PANTHER" id="PTHR36927:SF4">
    <property type="entry name" value="BLR5718 PROTEIN"/>
    <property type="match status" value="1"/>
</dbReference>
<dbReference type="GO" id="GO:0016747">
    <property type="term" value="F:acyltransferase activity, transferring groups other than amino-acyl groups"/>
    <property type="evidence" value="ECO:0007669"/>
    <property type="project" value="InterPro"/>
</dbReference>